<dbReference type="CDD" id="cd04301">
    <property type="entry name" value="NAT_SF"/>
    <property type="match status" value="1"/>
</dbReference>
<dbReference type="InterPro" id="IPR016181">
    <property type="entry name" value="Acyl_CoA_acyltransferase"/>
</dbReference>
<dbReference type="Pfam" id="PF00583">
    <property type="entry name" value="Acetyltransf_1"/>
    <property type="match status" value="1"/>
</dbReference>
<protein>
    <submittedName>
        <fullName evidence="4">GNAT family N-acetyltransferase</fullName>
        <ecNumber evidence="4">2.3.-.-</ecNumber>
    </submittedName>
</protein>
<name>A0ABW4DP23_9LACO</name>
<keyword evidence="2 4" id="KW-0012">Acyltransferase</keyword>
<proteinExistence type="predicted"/>
<keyword evidence="1 4" id="KW-0808">Transferase</keyword>
<comment type="caution">
    <text evidence="4">The sequence shown here is derived from an EMBL/GenBank/DDBJ whole genome shotgun (WGS) entry which is preliminary data.</text>
</comment>
<dbReference type="PROSITE" id="PS51186">
    <property type="entry name" value="GNAT"/>
    <property type="match status" value="1"/>
</dbReference>
<dbReference type="Proteomes" id="UP001597244">
    <property type="component" value="Unassembled WGS sequence"/>
</dbReference>
<dbReference type="PANTHER" id="PTHR43072">
    <property type="entry name" value="N-ACETYLTRANSFERASE"/>
    <property type="match status" value="1"/>
</dbReference>
<dbReference type="EC" id="2.3.-.-" evidence="4"/>
<evidence type="ECO:0000256" key="2">
    <source>
        <dbReference type="ARBA" id="ARBA00023315"/>
    </source>
</evidence>
<organism evidence="4 5">
    <name type="scientific">Lapidilactobacillus mulanensis</name>
    <dbReference type="NCBI Taxonomy" id="2485999"/>
    <lineage>
        <taxon>Bacteria</taxon>
        <taxon>Bacillati</taxon>
        <taxon>Bacillota</taxon>
        <taxon>Bacilli</taxon>
        <taxon>Lactobacillales</taxon>
        <taxon>Lactobacillaceae</taxon>
        <taxon>Lapidilactobacillus</taxon>
    </lineage>
</organism>
<gene>
    <name evidence="4" type="ORF">ACFQ4L_09975</name>
</gene>
<dbReference type="GO" id="GO:0016746">
    <property type="term" value="F:acyltransferase activity"/>
    <property type="evidence" value="ECO:0007669"/>
    <property type="project" value="UniProtKB-KW"/>
</dbReference>
<dbReference type="PANTHER" id="PTHR43072:SF51">
    <property type="entry name" value="ABC SUPERFAMILY TRANSPORT PROTEIN"/>
    <property type="match status" value="1"/>
</dbReference>
<dbReference type="RefSeq" id="WP_125577566.1">
    <property type="nucleotide sequence ID" value="NZ_JBHTOF010000102.1"/>
</dbReference>
<evidence type="ECO:0000259" key="3">
    <source>
        <dbReference type="PROSITE" id="PS51186"/>
    </source>
</evidence>
<dbReference type="EMBL" id="JBHTOF010000102">
    <property type="protein sequence ID" value="MFD1466387.1"/>
    <property type="molecule type" value="Genomic_DNA"/>
</dbReference>
<keyword evidence="5" id="KW-1185">Reference proteome</keyword>
<evidence type="ECO:0000313" key="4">
    <source>
        <dbReference type="EMBL" id="MFD1466387.1"/>
    </source>
</evidence>
<sequence>MSHSEVEVTIRAAITEDAASLLEFWRAEVIPCDFLVSDEFDAQISPQILADELANIYESDNNLLLLAFENETLIGYLRIEADESYQRGHVGELGIIVSQQFRHQGLGYALMADSLDWVAHESQLRRIELYVQKRNQVAQRLYRQFDFELEGESPASFRTKEGDLITTLLMARLF</sequence>
<evidence type="ECO:0000256" key="1">
    <source>
        <dbReference type="ARBA" id="ARBA00022679"/>
    </source>
</evidence>
<feature type="domain" description="N-acetyltransferase" evidence="3">
    <location>
        <begin position="8"/>
        <end position="174"/>
    </location>
</feature>
<accession>A0ABW4DP23</accession>
<dbReference type="InterPro" id="IPR000182">
    <property type="entry name" value="GNAT_dom"/>
</dbReference>
<dbReference type="Gene3D" id="3.40.630.30">
    <property type="match status" value="1"/>
</dbReference>
<dbReference type="SUPFAM" id="SSF55729">
    <property type="entry name" value="Acyl-CoA N-acyltransferases (Nat)"/>
    <property type="match status" value="1"/>
</dbReference>
<reference evidence="5" key="1">
    <citation type="journal article" date="2019" name="Int. J. Syst. Evol. Microbiol.">
        <title>The Global Catalogue of Microorganisms (GCM) 10K type strain sequencing project: providing services to taxonomists for standard genome sequencing and annotation.</title>
        <authorList>
            <consortium name="The Broad Institute Genomics Platform"/>
            <consortium name="The Broad Institute Genome Sequencing Center for Infectious Disease"/>
            <person name="Wu L."/>
            <person name="Ma J."/>
        </authorList>
    </citation>
    <scope>NUCLEOTIDE SEQUENCE [LARGE SCALE GENOMIC DNA]</scope>
    <source>
        <strain evidence="5">CCM 8951</strain>
    </source>
</reference>
<evidence type="ECO:0000313" key="5">
    <source>
        <dbReference type="Proteomes" id="UP001597244"/>
    </source>
</evidence>